<keyword evidence="1" id="KW-0472">Membrane</keyword>
<dbReference type="Proteomes" id="UP000658656">
    <property type="component" value="Unassembled WGS sequence"/>
</dbReference>
<feature type="transmembrane region" description="Helical" evidence="1">
    <location>
        <begin position="108"/>
        <end position="129"/>
    </location>
</feature>
<keyword evidence="3" id="KW-1185">Reference proteome</keyword>
<feature type="transmembrane region" description="Helical" evidence="1">
    <location>
        <begin position="263"/>
        <end position="285"/>
    </location>
</feature>
<keyword evidence="1" id="KW-0812">Transmembrane</keyword>
<feature type="transmembrane region" description="Helical" evidence="1">
    <location>
        <begin position="76"/>
        <end position="96"/>
    </location>
</feature>
<feature type="transmembrane region" description="Helical" evidence="1">
    <location>
        <begin position="25"/>
        <end position="45"/>
    </location>
</feature>
<proteinExistence type="predicted"/>
<reference evidence="2" key="2">
    <citation type="submission" date="2020-09" db="EMBL/GenBank/DDBJ databases">
        <authorList>
            <person name="Sun Q."/>
            <person name="Zhou Y."/>
        </authorList>
    </citation>
    <scope>NUCLEOTIDE SEQUENCE</scope>
    <source>
        <strain evidence="2">CGMCC 4.7679</strain>
    </source>
</reference>
<reference evidence="2" key="1">
    <citation type="journal article" date="2014" name="Int. J. Syst. Evol. Microbiol.">
        <title>Complete genome sequence of Corynebacterium casei LMG S-19264T (=DSM 44701T), isolated from a smear-ripened cheese.</title>
        <authorList>
            <consortium name="US DOE Joint Genome Institute (JGI-PGF)"/>
            <person name="Walter F."/>
            <person name="Albersmeier A."/>
            <person name="Kalinowski J."/>
            <person name="Ruckert C."/>
        </authorList>
    </citation>
    <scope>NUCLEOTIDE SEQUENCE</scope>
    <source>
        <strain evidence="2">CGMCC 4.7679</strain>
    </source>
</reference>
<dbReference type="AlphaFoldDB" id="A0A8H9J6C9"/>
<keyword evidence="1" id="KW-1133">Transmembrane helix</keyword>
<dbReference type="RefSeq" id="WP_145935727.1">
    <property type="nucleotide sequence ID" value="NZ_BNAV01000014.1"/>
</dbReference>
<feature type="transmembrane region" description="Helical" evidence="1">
    <location>
        <begin position="189"/>
        <end position="209"/>
    </location>
</feature>
<name>A0A8H9J6C9_9PSEU</name>
<feature type="transmembrane region" description="Helical" evidence="1">
    <location>
        <begin position="149"/>
        <end position="169"/>
    </location>
</feature>
<evidence type="ECO:0000256" key="1">
    <source>
        <dbReference type="SAM" id="Phobius"/>
    </source>
</evidence>
<dbReference type="EMBL" id="BNAV01000014">
    <property type="protein sequence ID" value="GHF81361.1"/>
    <property type="molecule type" value="Genomic_DNA"/>
</dbReference>
<evidence type="ECO:0000313" key="2">
    <source>
        <dbReference type="EMBL" id="GHF81361.1"/>
    </source>
</evidence>
<sequence>MFVTQPPFCGEDGTLKFNVAGVAGFYSQLAGVLAGLAFAALIFLVSARLDAGRARGGADAAPDKAAAPLGSAYRMLLSSFLALTCASLGYAVQGGATVSSGRAATEEVVLAVAFSLAGMMLFYAVVLTLDATENLSADGPGVGLQVSSFVRGVLIGIVAPIIIIYTSLGLTDYSDIRYGKDRGLSLLEVVAIVAVVIQVLVSWVLYPILRKRGFGRERLPIELSGAVARIGWAYLIIVLLAVVTFGVIDAGASTDPCRTLSPVIPLVAFVTTAASVVFMTGHVIWYGTEPRTRTSETTPPPSRDAES</sequence>
<evidence type="ECO:0000313" key="3">
    <source>
        <dbReference type="Proteomes" id="UP000658656"/>
    </source>
</evidence>
<organism evidence="2 3">
    <name type="scientific">Amycolatopsis bartoniae</name>
    <dbReference type="NCBI Taxonomy" id="941986"/>
    <lineage>
        <taxon>Bacteria</taxon>
        <taxon>Bacillati</taxon>
        <taxon>Actinomycetota</taxon>
        <taxon>Actinomycetes</taxon>
        <taxon>Pseudonocardiales</taxon>
        <taxon>Pseudonocardiaceae</taxon>
        <taxon>Amycolatopsis</taxon>
    </lineage>
</organism>
<comment type="caution">
    <text evidence="2">The sequence shown here is derived from an EMBL/GenBank/DDBJ whole genome shotgun (WGS) entry which is preliminary data.</text>
</comment>
<protein>
    <submittedName>
        <fullName evidence="2">Uncharacterized protein</fullName>
    </submittedName>
</protein>
<feature type="transmembrane region" description="Helical" evidence="1">
    <location>
        <begin position="230"/>
        <end position="251"/>
    </location>
</feature>
<accession>A0A8H9J6C9</accession>
<gene>
    <name evidence="2" type="ORF">GCM10017566_64460</name>
</gene>